<dbReference type="OrthoDB" id="9815989at2"/>
<organism evidence="3 4">
    <name type="scientific">Humitalea rosea</name>
    <dbReference type="NCBI Taxonomy" id="990373"/>
    <lineage>
        <taxon>Bacteria</taxon>
        <taxon>Pseudomonadati</taxon>
        <taxon>Pseudomonadota</taxon>
        <taxon>Alphaproteobacteria</taxon>
        <taxon>Acetobacterales</taxon>
        <taxon>Roseomonadaceae</taxon>
        <taxon>Humitalea</taxon>
    </lineage>
</organism>
<accession>A0A2W7HU51</accession>
<protein>
    <submittedName>
        <fullName evidence="3">FAD dependent oxidoreductase</fullName>
    </submittedName>
</protein>
<sequence length="359" mass="40244">MRFAIVGGGWYGCHLATALDALGMQVKLFERHSRLFHEASGNNQFRLHQGFHYPRHHATRMQSRDGFMRFVERYPQLSASVPHNIYAVPAYDSDMDFSTYRLIMTATGVEFSELTDSPVKLQSVSGTIATHERVLMISRSREYFERKLASRLTLNCQVESIVDHGTHVSVDGEPYDFVIDATWGHLTRPAIDVFYEPTMLLYYEGPVAFPALTFVDGALCSLYPTEDQAIYTLSSVPHTPLGRYASSEEARASLGRVNGDLIALKVAQMEEQISKYYPGFRDLFRFVGPQLAIKTKPIGAHDDRSCSVTRKGRVFNVMSGKIDTIFTATERVLSLLEMSVASDESTGSTLRQDILGMAL</sequence>
<dbReference type="Proteomes" id="UP000249688">
    <property type="component" value="Unassembled WGS sequence"/>
</dbReference>
<evidence type="ECO:0000313" key="3">
    <source>
        <dbReference type="EMBL" id="PZW37737.1"/>
    </source>
</evidence>
<dbReference type="Gene3D" id="3.50.50.60">
    <property type="entry name" value="FAD/NAD(P)-binding domain"/>
    <property type="match status" value="1"/>
</dbReference>
<dbReference type="RefSeq" id="WP_111400473.1">
    <property type="nucleotide sequence ID" value="NZ_QKYU01000041.1"/>
</dbReference>
<dbReference type="AlphaFoldDB" id="A0A2W7HU51"/>
<dbReference type="GO" id="GO:0016491">
    <property type="term" value="F:oxidoreductase activity"/>
    <property type="evidence" value="ECO:0007669"/>
    <property type="project" value="UniProtKB-KW"/>
</dbReference>
<dbReference type="EMBL" id="QKYU01000041">
    <property type="protein sequence ID" value="PZW37737.1"/>
    <property type="molecule type" value="Genomic_DNA"/>
</dbReference>
<dbReference type="SUPFAM" id="SSF51971">
    <property type="entry name" value="Nucleotide-binding domain"/>
    <property type="match status" value="1"/>
</dbReference>
<keyword evidence="4" id="KW-1185">Reference proteome</keyword>
<name>A0A2W7HU51_9PROT</name>
<dbReference type="Pfam" id="PF01266">
    <property type="entry name" value="DAO"/>
    <property type="match status" value="1"/>
</dbReference>
<dbReference type="InterPro" id="IPR036188">
    <property type="entry name" value="FAD/NAD-bd_sf"/>
</dbReference>
<gene>
    <name evidence="3" type="ORF">C8P66_14114</name>
</gene>
<evidence type="ECO:0000313" key="4">
    <source>
        <dbReference type="Proteomes" id="UP000249688"/>
    </source>
</evidence>
<comment type="caution">
    <text evidence="3">The sequence shown here is derived from an EMBL/GenBank/DDBJ whole genome shotgun (WGS) entry which is preliminary data.</text>
</comment>
<reference evidence="3 4" key="1">
    <citation type="submission" date="2018-06" db="EMBL/GenBank/DDBJ databases">
        <title>Genomic Encyclopedia of Archaeal and Bacterial Type Strains, Phase II (KMG-II): from individual species to whole genera.</title>
        <authorList>
            <person name="Goeker M."/>
        </authorList>
    </citation>
    <scope>NUCLEOTIDE SEQUENCE [LARGE SCALE GENOMIC DNA]</scope>
    <source>
        <strain evidence="3 4">DSM 24525</strain>
    </source>
</reference>
<dbReference type="InterPro" id="IPR006076">
    <property type="entry name" value="FAD-dep_OxRdtase"/>
</dbReference>
<feature type="domain" description="FAD dependent oxidoreductase" evidence="2">
    <location>
        <begin position="3"/>
        <end position="111"/>
    </location>
</feature>
<evidence type="ECO:0000256" key="1">
    <source>
        <dbReference type="ARBA" id="ARBA00023002"/>
    </source>
</evidence>
<proteinExistence type="predicted"/>
<evidence type="ECO:0000259" key="2">
    <source>
        <dbReference type="Pfam" id="PF01266"/>
    </source>
</evidence>
<keyword evidence="1" id="KW-0560">Oxidoreductase</keyword>